<proteinExistence type="predicted"/>
<evidence type="ECO:0000256" key="1">
    <source>
        <dbReference type="SAM" id="Phobius"/>
    </source>
</evidence>
<evidence type="ECO:0000313" key="2">
    <source>
        <dbReference type="EMBL" id="GAL19820.1"/>
    </source>
</evidence>
<evidence type="ECO:0000313" key="3">
    <source>
        <dbReference type="Proteomes" id="UP000029228"/>
    </source>
</evidence>
<protein>
    <recommendedName>
        <fullName evidence="4">Inner membrane protein</fullName>
    </recommendedName>
</protein>
<dbReference type="Pfam" id="PF09842">
    <property type="entry name" value="DUF2069"/>
    <property type="match status" value="1"/>
</dbReference>
<dbReference type="STRING" id="990268.JCM19235_1176"/>
<accession>A0A090RWI9</accession>
<keyword evidence="1" id="KW-0472">Membrane</keyword>
<dbReference type="Proteomes" id="UP000029228">
    <property type="component" value="Unassembled WGS sequence"/>
</dbReference>
<feature type="transmembrane region" description="Helical" evidence="1">
    <location>
        <begin position="20"/>
        <end position="39"/>
    </location>
</feature>
<reference evidence="2 3" key="1">
    <citation type="submission" date="2014-09" db="EMBL/GenBank/DDBJ databases">
        <title>Vibrio maritimus JCM 19235. (C45) whole genome shotgun sequence.</title>
        <authorList>
            <person name="Sawabe T."/>
            <person name="Meirelles P."/>
            <person name="Nakanishi M."/>
            <person name="Sayaka M."/>
            <person name="Hattori M."/>
            <person name="Ohkuma M."/>
        </authorList>
    </citation>
    <scope>NUCLEOTIDE SEQUENCE [LARGE SCALE GENOMIC DNA]</scope>
    <source>
        <strain evidence="3">JCM19235</strain>
    </source>
</reference>
<keyword evidence="3" id="KW-1185">Reference proteome</keyword>
<dbReference type="InterPro" id="IPR018643">
    <property type="entry name" value="DUF2069_membrane"/>
</dbReference>
<keyword evidence="1" id="KW-1133">Transmembrane helix</keyword>
<evidence type="ECO:0008006" key="4">
    <source>
        <dbReference type="Google" id="ProtNLM"/>
    </source>
</evidence>
<gene>
    <name evidence="2" type="ORF">JCM19235_1176</name>
</gene>
<organism evidence="2 3">
    <name type="scientific">Vibrio maritimus</name>
    <dbReference type="NCBI Taxonomy" id="990268"/>
    <lineage>
        <taxon>Bacteria</taxon>
        <taxon>Pseudomonadati</taxon>
        <taxon>Pseudomonadota</taxon>
        <taxon>Gammaproteobacteria</taxon>
        <taxon>Vibrionales</taxon>
        <taxon>Vibrionaceae</taxon>
        <taxon>Vibrio</taxon>
    </lineage>
</organism>
<reference evidence="2 3" key="2">
    <citation type="submission" date="2014-09" db="EMBL/GenBank/DDBJ databases">
        <authorList>
            <consortium name="NBRP consortium"/>
            <person name="Sawabe T."/>
            <person name="Meirelles P."/>
            <person name="Nakanishi M."/>
            <person name="Sayaka M."/>
            <person name="Hattori M."/>
            <person name="Ohkuma M."/>
        </authorList>
    </citation>
    <scope>NUCLEOTIDE SEQUENCE [LARGE SCALE GENOMIC DNA]</scope>
    <source>
        <strain evidence="3">JCM19235</strain>
    </source>
</reference>
<dbReference type="EMBL" id="BBMR01000004">
    <property type="protein sequence ID" value="GAL19820.1"/>
    <property type="molecule type" value="Genomic_DNA"/>
</dbReference>
<sequence length="66" mass="7558">MLYFLHALTLLYADEGERWLAAVELVLTSLAFVGNTVYARLKGKEMGLKLPRLSSVEKKERERFGK</sequence>
<keyword evidence="1" id="KW-0812">Transmembrane</keyword>
<comment type="caution">
    <text evidence="2">The sequence shown here is derived from an EMBL/GenBank/DDBJ whole genome shotgun (WGS) entry which is preliminary data.</text>
</comment>
<dbReference type="AlphaFoldDB" id="A0A090RWI9"/>
<name>A0A090RWI9_9VIBR</name>